<sequence length="113" mass="12803">MGIGHLFPPSESSFSYFSPYVALVLMVLSKHNDFPLVPLFSDHLEIQVVATRKGKAMVVSIDPCRQYLTSEDEVGFKAIKLENLGPNEEEYALYQCTQLATDYLQKIRSYLLP</sequence>
<name>A0AAU9N097_9ASTR</name>
<organism evidence="1 2">
    <name type="scientific">Lactuca virosa</name>
    <dbReference type="NCBI Taxonomy" id="75947"/>
    <lineage>
        <taxon>Eukaryota</taxon>
        <taxon>Viridiplantae</taxon>
        <taxon>Streptophyta</taxon>
        <taxon>Embryophyta</taxon>
        <taxon>Tracheophyta</taxon>
        <taxon>Spermatophyta</taxon>
        <taxon>Magnoliopsida</taxon>
        <taxon>eudicotyledons</taxon>
        <taxon>Gunneridae</taxon>
        <taxon>Pentapetalae</taxon>
        <taxon>asterids</taxon>
        <taxon>campanulids</taxon>
        <taxon>Asterales</taxon>
        <taxon>Asteraceae</taxon>
        <taxon>Cichorioideae</taxon>
        <taxon>Cichorieae</taxon>
        <taxon>Lactucinae</taxon>
        <taxon>Lactuca</taxon>
    </lineage>
</organism>
<reference evidence="1 2" key="1">
    <citation type="submission" date="2022-01" db="EMBL/GenBank/DDBJ databases">
        <authorList>
            <person name="Xiong W."/>
            <person name="Schranz E."/>
        </authorList>
    </citation>
    <scope>NUCLEOTIDE SEQUENCE [LARGE SCALE GENOMIC DNA]</scope>
</reference>
<dbReference type="AlphaFoldDB" id="A0AAU9N097"/>
<comment type="caution">
    <text evidence="1">The sequence shown here is derived from an EMBL/GenBank/DDBJ whole genome shotgun (WGS) entry which is preliminary data.</text>
</comment>
<evidence type="ECO:0000313" key="1">
    <source>
        <dbReference type="EMBL" id="CAH1431126.1"/>
    </source>
</evidence>
<protein>
    <submittedName>
        <fullName evidence="1">Uncharacterized protein</fullName>
    </submittedName>
</protein>
<dbReference type="Proteomes" id="UP001157418">
    <property type="component" value="Unassembled WGS sequence"/>
</dbReference>
<keyword evidence="2" id="KW-1185">Reference proteome</keyword>
<dbReference type="Gene3D" id="3.20.20.70">
    <property type="entry name" value="Aldolase class I"/>
    <property type="match status" value="1"/>
</dbReference>
<dbReference type="EMBL" id="CAKMRJ010003334">
    <property type="protein sequence ID" value="CAH1431126.1"/>
    <property type="molecule type" value="Genomic_DNA"/>
</dbReference>
<dbReference type="InterPro" id="IPR013785">
    <property type="entry name" value="Aldolase_TIM"/>
</dbReference>
<gene>
    <name evidence="1" type="ORF">LVIROSA_LOCUS17856</name>
</gene>
<accession>A0AAU9N097</accession>
<proteinExistence type="predicted"/>
<evidence type="ECO:0000313" key="2">
    <source>
        <dbReference type="Proteomes" id="UP001157418"/>
    </source>
</evidence>